<feature type="transmembrane region" description="Helical" evidence="1">
    <location>
        <begin position="424"/>
        <end position="447"/>
    </location>
</feature>
<dbReference type="PANTHER" id="PTHR11360">
    <property type="entry name" value="MONOCARBOXYLATE TRANSPORTER"/>
    <property type="match status" value="1"/>
</dbReference>
<feature type="transmembrane region" description="Helical" evidence="1">
    <location>
        <begin position="459"/>
        <end position="478"/>
    </location>
</feature>
<evidence type="ECO:0000313" key="2">
    <source>
        <dbReference type="EMBL" id="OWF56687.1"/>
    </source>
</evidence>
<keyword evidence="1" id="KW-0812">Transmembrane</keyword>
<dbReference type="InterPro" id="IPR011701">
    <property type="entry name" value="MFS"/>
</dbReference>
<dbReference type="Pfam" id="PF07690">
    <property type="entry name" value="MFS_1"/>
    <property type="match status" value="2"/>
</dbReference>
<accession>A0A210R6K4</accession>
<dbReference type="OrthoDB" id="6499973at2759"/>
<reference evidence="2 3" key="1">
    <citation type="journal article" date="2017" name="Nat. Ecol. Evol.">
        <title>Scallop genome provides insights into evolution of bilaterian karyotype and development.</title>
        <authorList>
            <person name="Wang S."/>
            <person name="Zhang J."/>
            <person name="Jiao W."/>
            <person name="Li J."/>
            <person name="Xun X."/>
            <person name="Sun Y."/>
            <person name="Guo X."/>
            <person name="Huan P."/>
            <person name="Dong B."/>
            <person name="Zhang L."/>
            <person name="Hu X."/>
            <person name="Sun X."/>
            <person name="Wang J."/>
            <person name="Zhao C."/>
            <person name="Wang Y."/>
            <person name="Wang D."/>
            <person name="Huang X."/>
            <person name="Wang R."/>
            <person name="Lv J."/>
            <person name="Li Y."/>
            <person name="Zhang Z."/>
            <person name="Liu B."/>
            <person name="Lu W."/>
            <person name="Hui Y."/>
            <person name="Liang J."/>
            <person name="Zhou Z."/>
            <person name="Hou R."/>
            <person name="Li X."/>
            <person name="Liu Y."/>
            <person name="Li H."/>
            <person name="Ning X."/>
            <person name="Lin Y."/>
            <person name="Zhao L."/>
            <person name="Xing Q."/>
            <person name="Dou J."/>
            <person name="Li Y."/>
            <person name="Mao J."/>
            <person name="Guo H."/>
            <person name="Dou H."/>
            <person name="Li T."/>
            <person name="Mu C."/>
            <person name="Jiang W."/>
            <person name="Fu Q."/>
            <person name="Fu X."/>
            <person name="Miao Y."/>
            <person name="Liu J."/>
            <person name="Yu Q."/>
            <person name="Li R."/>
            <person name="Liao H."/>
            <person name="Li X."/>
            <person name="Kong Y."/>
            <person name="Jiang Z."/>
            <person name="Chourrout D."/>
            <person name="Li R."/>
            <person name="Bao Z."/>
        </authorList>
    </citation>
    <scope>NUCLEOTIDE SEQUENCE [LARGE SCALE GENOMIC DNA]</scope>
    <source>
        <strain evidence="2 3">PY_sf001</strain>
    </source>
</reference>
<organism evidence="2 3">
    <name type="scientific">Mizuhopecten yessoensis</name>
    <name type="common">Japanese scallop</name>
    <name type="synonym">Patinopecten yessoensis</name>
    <dbReference type="NCBI Taxonomy" id="6573"/>
    <lineage>
        <taxon>Eukaryota</taxon>
        <taxon>Metazoa</taxon>
        <taxon>Spiralia</taxon>
        <taxon>Lophotrochozoa</taxon>
        <taxon>Mollusca</taxon>
        <taxon>Bivalvia</taxon>
        <taxon>Autobranchia</taxon>
        <taxon>Pteriomorphia</taxon>
        <taxon>Pectinida</taxon>
        <taxon>Pectinoidea</taxon>
        <taxon>Pectinidae</taxon>
        <taxon>Mizuhopecten</taxon>
    </lineage>
</organism>
<dbReference type="InterPro" id="IPR050327">
    <property type="entry name" value="Proton-linked_MCT"/>
</dbReference>
<dbReference type="InterPro" id="IPR036259">
    <property type="entry name" value="MFS_trans_sf"/>
</dbReference>
<evidence type="ECO:0000313" key="3">
    <source>
        <dbReference type="Proteomes" id="UP000242188"/>
    </source>
</evidence>
<feature type="transmembrane region" description="Helical" evidence="1">
    <location>
        <begin position="391"/>
        <end position="412"/>
    </location>
</feature>
<proteinExistence type="predicted"/>
<dbReference type="Gene3D" id="1.20.1250.20">
    <property type="entry name" value="MFS general substrate transporter like domains"/>
    <property type="match status" value="2"/>
</dbReference>
<dbReference type="Proteomes" id="UP000242188">
    <property type="component" value="Unassembled WGS sequence"/>
</dbReference>
<dbReference type="SUPFAM" id="SSF103473">
    <property type="entry name" value="MFS general substrate transporter"/>
    <property type="match status" value="1"/>
</dbReference>
<feature type="transmembrane region" description="Helical" evidence="1">
    <location>
        <begin position="37"/>
        <end position="61"/>
    </location>
</feature>
<dbReference type="PANTHER" id="PTHR11360:SF306">
    <property type="entry name" value="RE01051P"/>
    <property type="match status" value="1"/>
</dbReference>
<feature type="transmembrane region" description="Helical" evidence="1">
    <location>
        <begin position="102"/>
        <end position="120"/>
    </location>
</feature>
<keyword evidence="3" id="KW-1185">Reference proteome</keyword>
<feature type="transmembrane region" description="Helical" evidence="1">
    <location>
        <begin position="12"/>
        <end position="31"/>
    </location>
</feature>
<dbReference type="AlphaFoldDB" id="A0A210R6K4"/>
<sequence>MTSLLRHCSIRSCQIAGILITALGFGLSSLVHSLDLLILTQSILSGLGMALVFPTAIVLVGKYFKGRAGLANGVLMSGYALGGVALPPLMRYILDEYRLEGALLLTAGIILNCLPLAFLIQPIDFHTQQQQKPGKTVTLEGRSEIRELRLYKPKSAVNLPSNCVNSESNNGYSTEFSDGHHMHQMRALLSDYNTDLNIASASAPNLSSPKNVTNHTFTKDQNTSDSQIDTIAIKCNVVYSEPRIFKYLSTGELAYLSQELGWNASSDHNSSNSFRELSIIKRAINHCKSWQMCSPKLWRNKDFLMLIPIYCFASVGGETSHLFIPSFAKDRGVESSRIAALVSIQFMCDFSGRILSGYIADLPRVRRPQIVMASQLIAGLIMQMTPLFQVFWSLVIFSVGYGLTAGIIFVLFPPILSAAVGQEMFPTSMAVMILIKGCFVSGIIPFLGYLRDSTNNYHATFHLIGATSLTTVLFLGLFDKVAAQHTKGSSTTTNRDV</sequence>
<keyword evidence="1" id="KW-1133">Transmembrane helix</keyword>
<feature type="transmembrane region" description="Helical" evidence="1">
    <location>
        <begin position="68"/>
        <end position="90"/>
    </location>
</feature>
<dbReference type="EMBL" id="NEDP02000107">
    <property type="protein sequence ID" value="OWF56687.1"/>
    <property type="molecule type" value="Genomic_DNA"/>
</dbReference>
<evidence type="ECO:0000256" key="1">
    <source>
        <dbReference type="SAM" id="Phobius"/>
    </source>
</evidence>
<dbReference type="GO" id="GO:0008028">
    <property type="term" value="F:monocarboxylic acid transmembrane transporter activity"/>
    <property type="evidence" value="ECO:0007669"/>
    <property type="project" value="TreeGrafter"/>
</dbReference>
<protein>
    <submittedName>
        <fullName evidence="2">Monocarboxylate transporter 5</fullName>
    </submittedName>
</protein>
<comment type="caution">
    <text evidence="2">The sequence shown here is derived from an EMBL/GenBank/DDBJ whole genome shotgun (WGS) entry which is preliminary data.</text>
</comment>
<keyword evidence="1" id="KW-0472">Membrane</keyword>
<gene>
    <name evidence="2" type="ORF">KP79_PYT20143</name>
</gene>
<name>A0A210R6K4_MIZYE</name>